<dbReference type="Gene3D" id="3.10.129.10">
    <property type="entry name" value="Hotdog Thioesterase"/>
    <property type="match status" value="1"/>
</dbReference>
<gene>
    <name evidence="3" type="ORF">ADA01nite_10600</name>
</gene>
<comment type="similarity">
    <text evidence="1">Belongs to the 4-hydroxybenzoyl-CoA thioesterase family.</text>
</comment>
<dbReference type="PANTHER" id="PTHR31793:SF27">
    <property type="entry name" value="NOVEL THIOESTERASE SUPERFAMILY DOMAIN AND SAPOSIN A-TYPE DOMAIN CONTAINING PROTEIN (0610012H03RIK)"/>
    <property type="match status" value="1"/>
</dbReference>
<comment type="caution">
    <text evidence="3">The sequence shown here is derived from an EMBL/GenBank/DDBJ whole genome shotgun (WGS) entry which is preliminary data.</text>
</comment>
<dbReference type="EMBL" id="BJXX01000048">
    <property type="protein sequence ID" value="GEN33600.1"/>
    <property type="molecule type" value="Genomic_DNA"/>
</dbReference>
<organism evidence="3 4">
    <name type="scientific">Aneurinibacillus danicus</name>
    <dbReference type="NCBI Taxonomy" id="267746"/>
    <lineage>
        <taxon>Bacteria</taxon>
        <taxon>Bacillati</taxon>
        <taxon>Bacillota</taxon>
        <taxon>Bacilli</taxon>
        <taxon>Bacillales</taxon>
        <taxon>Paenibacillaceae</taxon>
        <taxon>Aneurinibacillus group</taxon>
        <taxon>Aneurinibacillus</taxon>
    </lineage>
</organism>
<dbReference type="InterPro" id="IPR029069">
    <property type="entry name" value="HotDog_dom_sf"/>
</dbReference>
<dbReference type="Proteomes" id="UP000321157">
    <property type="component" value="Unassembled WGS sequence"/>
</dbReference>
<accession>A0A511V3W0</accession>
<dbReference type="Pfam" id="PF13279">
    <property type="entry name" value="4HBT_2"/>
    <property type="match status" value="1"/>
</dbReference>
<evidence type="ECO:0000256" key="1">
    <source>
        <dbReference type="ARBA" id="ARBA00005953"/>
    </source>
</evidence>
<keyword evidence="4" id="KW-1185">Reference proteome</keyword>
<dbReference type="InterPro" id="IPR050563">
    <property type="entry name" value="4-hydroxybenzoyl-CoA_TE"/>
</dbReference>
<evidence type="ECO:0000313" key="4">
    <source>
        <dbReference type="Proteomes" id="UP000321157"/>
    </source>
</evidence>
<dbReference type="AlphaFoldDB" id="A0A511V3W0"/>
<dbReference type="OrthoDB" id="9799036at2"/>
<proteinExistence type="inferred from homology"/>
<dbReference type="CDD" id="cd00586">
    <property type="entry name" value="4HBT"/>
    <property type="match status" value="1"/>
</dbReference>
<dbReference type="RefSeq" id="WP_146808928.1">
    <property type="nucleotide sequence ID" value="NZ_BJXX01000048.1"/>
</dbReference>
<reference evidence="3 4" key="1">
    <citation type="submission" date="2019-07" db="EMBL/GenBank/DDBJ databases">
        <title>Whole genome shotgun sequence of Aneurinibacillus danicus NBRC 102444.</title>
        <authorList>
            <person name="Hosoyama A."/>
            <person name="Uohara A."/>
            <person name="Ohji S."/>
            <person name="Ichikawa N."/>
        </authorList>
    </citation>
    <scope>NUCLEOTIDE SEQUENCE [LARGE SCALE GENOMIC DNA]</scope>
    <source>
        <strain evidence="3 4">NBRC 102444</strain>
    </source>
</reference>
<sequence length="138" mass="16021">MFKTIIQPRVSETDGVGHINNTTVPVWFEAGRNELFKIFTPDLSFANWKLVIVNTSIDYVSQIYYGKEVEVRIWVQKIGNSSLVLHEEMHQNDKLCAKSRTTYVNFNLAEQKSEPIPQQIREQLTEHMLEIHTAEIES</sequence>
<dbReference type="PANTHER" id="PTHR31793">
    <property type="entry name" value="4-HYDROXYBENZOYL-COA THIOESTERASE FAMILY MEMBER"/>
    <property type="match status" value="1"/>
</dbReference>
<evidence type="ECO:0000256" key="2">
    <source>
        <dbReference type="ARBA" id="ARBA00022801"/>
    </source>
</evidence>
<dbReference type="SUPFAM" id="SSF54637">
    <property type="entry name" value="Thioesterase/thiol ester dehydrase-isomerase"/>
    <property type="match status" value="1"/>
</dbReference>
<evidence type="ECO:0000313" key="3">
    <source>
        <dbReference type="EMBL" id="GEN33600.1"/>
    </source>
</evidence>
<keyword evidence="2" id="KW-0378">Hydrolase</keyword>
<protein>
    <submittedName>
        <fullName evidence="3">Thioesterase</fullName>
    </submittedName>
</protein>
<dbReference type="GO" id="GO:0047617">
    <property type="term" value="F:fatty acyl-CoA hydrolase activity"/>
    <property type="evidence" value="ECO:0007669"/>
    <property type="project" value="TreeGrafter"/>
</dbReference>
<name>A0A511V3W0_9BACL</name>